<dbReference type="InterPro" id="IPR001034">
    <property type="entry name" value="DeoR_HTH"/>
</dbReference>
<dbReference type="InterPro" id="IPR018356">
    <property type="entry name" value="Tscrpt_reg_HTH_DeoR_CS"/>
</dbReference>
<dbReference type="PANTHER" id="PTHR34580">
    <property type="match status" value="1"/>
</dbReference>
<dbReference type="Proteomes" id="UP000626982">
    <property type="component" value="Unassembled WGS sequence"/>
</dbReference>
<evidence type="ECO:0000256" key="1">
    <source>
        <dbReference type="ARBA" id="ARBA00023015"/>
    </source>
</evidence>
<dbReference type="EMBL" id="BMLM01000002">
    <property type="protein sequence ID" value="GGN89820.1"/>
    <property type="molecule type" value="Genomic_DNA"/>
</dbReference>
<protein>
    <submittedName>
        <fullName evidence="5">DeoR family transcriptional regulator</fullName>
    </submittedName>
</protein>
<dbReference type="Pfam" id="PF08279">
    <property type="entry name" value="HTH_11"/>
    <property type="match status" value="1"/>
</dbReference>
<feature type="domain" description="HTH deoR-type" evidence="4">
    <location>
        <begin position="3"/>
        <end position="69"/>
    </location>
</feature>
<sequence>MAASDRMLALLSLLQARRDWPGTELARRLGVSERTVRRDVDRLRGMGYRVEAAKGPAGGYRLDAGGALPPLLFDDEQAVALGVALAQSAIAGPDLRDAAARARATLRQVLPGHLRERLDALTAAVDQAVPETATRVDPAVLHNAAAAVDGRRTLRIAYGGRDEPRRIEPHRLVLRDGRWYLVAWDLGPAGWRLLRVDRVRILGGAGRPFRPRRIPGGDALRFVESRMRGGGYDGRWPCIGSVELLLPASEVEPFAGDGTVERLDDDRCRVTLGAWSWPALAARFATFDAPFVSPRPRALMEACEILAARLASAAAR</sequence>
<keyword evidence="1" id="KW-0805">Transcription regulation</keyword>
<dbReference type="Gene3D" id="1.10.10.10">
    <property type="entry name" value="Winged helix-like DNA-binding domain superfamily/Winged helix DNA-binding domain"/>
    <property type="match status" value="1"/>
</dbReference>
<dbReference type="InterPro" id="IPR026881">
    <property type="entry name" value="WYL_dom"/>
</dbReference>
<keyword evidence="6" id="KW-1185">Reference proteome</keyword>
<keyword evidence="2" id="KW-0238">DNA-binding</keyword>
<organism evidence="5 6">
    <name type="scientific">Agrococcus terreus</name>
    <dbReference type="NCBI Taxonomy" id="574649"/>
    <lineage>
        <taxon>Bacteria</taxon>
        <taxon>Bacillati</taxon>
        <taxon>Actinomycetota</taxon>
        <taxon>Actinomycetes</taxon>
        <taxon>Micrococcales</taxon>
        <taxon>Microbacteriaceae</taxon>
        <taxon>Agrococcus</taxon>
    </lineage>
</organism>
<dbReference type="InterPro" id="IPR013196">
    <property type="entry name" value="HTH_11"/>
</dbReference>
<dbReference type="PANTHER" id="PTHR34580:SF3">
    <property type="entry name" value="PROTEIN PAFB"/>
    <property type="match status" value="1"/>
</dbReference>
<evidence type="ECO:0000313" key="5">
    <source>
        <dbReference type="EMBL" id="GGN89820.1"/>
    </source>
</evidence>
<evidence type="ECO:0000313" key="6">
    <source>
        <dbReference type="Proteomes" id="UP000626982"/>
    </source>
</evidence>
<evidence type="ECO:0000256" key="3">
    <source>
        <dbReference type="ARBA" id="ARBA00023163"/>
    </source>
</evidence>
<keyword evidence="3" id="KW-0804">Transcription</keyword>
<dbReference type="PROSITE" id="PS52050">
    <property type="entry name" value="WYL"/>
    <property type="match status" value="1"/>
</dbReference>
<dbReference type="InterPro" id="IPR036390">
    <property type="entry name" value="WH_DNA-bd_sf"/>
</dbReference>
<dbReference type="InterPro" id="IPR036388">
    <property type="entry name" value="WH-like_DNA-bd_sf"/>
</dbReference>
<dbReference type="PROSITE" id="PS00894">
    <property type="entry name" value="HTH_DEOR_1"/>
    <property type="match status" value="1"/>
</dbReference>
<evidence type="ECO:0000259" key="4">
    <source>
        <dbReference type="PROSITE" id="PS51000"/>
    </source>
</evidence>
<gene>
    <name evidence="5" type="ORF">GCM10010968_26890</name>
</gene>
<name>A0ABQ2KPW5_9MICO</name>
<proteinExistence type="predicted"/>
<dbReference type="SUPFAM" id="SSF46785">
    <property type="entry name" value="Winged helix' DNA-binding domain"/>
    <property type="match status" value="1"/>
</dbReference>
<evidence type="ECO:0000256" key="2">
    <source>
        <dbReference type="ARBA" id="ARBA00023125"/>
    </source>
</evidence>
<dbReference type="RefSeq" id="WP_229679685.1">
    <property type="nucleotide sequence ID" value="NZ_BAABBD010000004.1"/>
</dbReference>
<accession>A0ABQ2KPW5</accession>
<reference evidence="6" key="1">
    <citation type="journal article" date="2019" name="Int. J. Syst. Evol. Microbiol.">
        <title>The Global Catalogue of Microorganisms (GCM) 10K type strain sequencing project: providing services to taxonomists for standard genome sequencing and annotation.</title>
        <authorList>
            <consortium name="The Broad Institute Genomics Platform"/>
            <consortium name="The Broad Institute Genome Sequencing Center for Infectious Disease"/>
            <person name="Wu L."/>
            <person name="Ma J."/>
        </authorList>
    </citation>
    <scope>NUCLEOTIDE SEQUENCE [LARGE SCALE GENOMIC DNA]</scope>
    <source>
        <strain evidence="6">CGMCC 1.6960</strain>
    </source>
</reference>
<comment type="caution">
    <text evidence="5">The sequence shown here is derived from an EMBL/GenBank/DDBJ whole genome shotgun (WGS) entry which is preliminary data.</text>
</comment>
<dbReference type="Pfam" id="PF13280">
    <property type="entry name" value="WYL"/>
    <property type="match status" value="1"/>
</dbReference>
<dbReference type="PROSITE" id="PS51000">
    <property type="entry name" value="HTH_DEOR_2"/>
    <property type="match status" value="1"/>
</dbReference>
<dbReference type="InterPro" id="IPR051534">
    <property type="entry name" value="CBASS_pafABC_assoc_protein"/>
</dbReference>